<dbReference type="CDD" id="cd08195">
    <property type="entry name" value="DHQS"/>
    <property type="match status" value="1"/>
</dbReference>
<evidence type="ECO:0000256" key="6">
    <source>
        <dbReference type="ARBA" id="ARBA00004661"/>
    </source>
</evidence>
<dbReference type="GO" id="GO:0009073">
    <property type="term" value="P:aromatic amino acid family biosynthetic process"/>
    <property type="evidence" value="ECO:0007669"/>
    <property type="project" value="UniProtKB-KW"/>
</dbReference>
<keyword evidence="13" id="KW-0547">Nucleotide-binding</keyword>
<dbReference type="Pfam" id="PF01761">
    <property type="entry name" value="DHQ_synthase"/>
    <property type="match status" value="1"/>
</dbReference>
<reference evidence="22" key="1">
    <citation type="submission" date="2022-05" db="EMBL/GenBank/DDBJ databases">
        <title>Single-amplified genomics reveal most streamlined microbe among free-living bacteria.</title>
        <authorList>
            <person name="Roda-Garcia J."/>
            <person name="Haro-Moreno J.M."/>
            <person name="Rodriguez-Valera F."/>
            <person name="Almagro-Moreno S."/>
            <person name="Lopez-Perez M."/>
        </authorList>
    </citation>
    <scope>NUCLEOTIDE SEQUENCE</scope>
    <source>
        <strain evidence="22">TMED112-D2-2</strain>
    </source>
</reference>
<evidence type="ECO:0000259" key="21">
    <source>
        <dbReference type="Pfam" id="PF24621"/>
    </source>
</evidence>
<feature type="domain" description="3-dehydroquinate synthase C-terminal" evidence="21">
    <location>
        <begin position="172"/>
        <end position="315"/>
    </location>
</feature>
<name>A0A9Q8X0Z4_9GAMM</name>
<evidence type="ECO:0000313" key="22">
    <source>
        <dbReference type="EMBL" id="URQ63019.1"/>
    </source>
</evidence>
<dbReference type="GO" id="GO:0003856">
    <property type="term" value="F:3-dehydroquinate synthase activity"/>
    <property type="evidence" value="ECO:0007669"/>
    <property type="project" value="UniProtKB-UniRule"/>
</dbReference>
<evidence type="ECO:0000256" key="15">
    <source>
        <dbReference type="ARBA" id="ARBA00023027"/>
    </source>
</evidence>
<accession>A0A9Q8X0Z4</accession>
<keyword evidence="23" id="KW-1185">Reference proteome</keyword>
<evidence type="ECO:0000256" key="10">
    <source>
        <dbReference type="ARBA" id="ARBA00022490"/>
    </source>
</evidence>
<keyword evidence="10" id="KW-0963">Cytoplasm</keyword>
<dbReference type="InterPro" id="IPR030963">
    <property type="entry name" value="DHQ_synth_fam"/>
</dbReference>
<comment type="cofactor">
    <cofactor evidence="2">
        <name>NAD(+)</name>
        <dbReference type="ChEBI" id="CHEBI:57540"/>
    </cofactor>
</comment>
<gene>
    <name evidence="22" type="primary">aroB</name>
    <name evidence="22" type="ORF">M9B40_04670</name>
</gene>
<evidence type="ECO:0000256" key="16">
    <source>
        <dbReference type="ARBA" id="ARBA00023141"/>
    </source>
</evidence>
<dbReference type="Gene3D" id="1.20.1090.10">
    <property type="entry name" value="Dehydroquinate synthase-like - alpha domain"/>
    <property type="match status" value="1"/>
</dbReference>
<protein>
    <recommendedName>
        <fullName evidence="9 19">3-dehydroquinate synthase</fullName>
        <ecNumber evidence="8 19">4.2.3.4</ecNumber>
    </recommendedName>
</protein>
<dbReference type="Pfam" id="PF24621">
    <property type="entry name" value="DHQS_C"/>
    <property type="match status" value="1"/>
</dbReference>
<dbReference type="InterPro" id="IPR016037">
    <property type="entry name" value="DHQ_synth_AroB"/>
</dbReference>
<dbReference type="PIRSF" id="PIRSF001455">
    <property type="entry name" value="DHQ_synth"/>
    <property type="match status" value="1"/>
</dbReference>
<evidence type="ECO:0000256" key="2">
    <source>
        <dbReference type="ARBA" id="ARBA00001911"/>
    </source>
</evidence>
<keyword evidence="16" id="KW-0057">Aromatic amino acid biosynthesis</keyword>
<dbReference type="PANTHER" id="PTHR43622:SF7">
    <property type="entry name" value="3-DEHYDROQUINATE SYNTHASE, CHLOROPLASTIC"/>
    <property type="match status" value="1"/>
</dbReference>
<evidence type="ECO:0000256" key="1">
    <source>
        <dbReference type="ARBA" id="ARBA00001393"/>
    </source>
</evidence>
<dbReference type="PANTHER" id="PTHR43622">
    <property type="entry name" value="3-DEHYDROQUINATE SYNTHASE"/>
    <property type="match status" value="1"/>
</dbReference>
<evidence type="ECO:0000256" key="18">
    <source>
        <dbReference type="ARBA" id="ARBA00023285"/>
    </source>
</evidence>
<keyword evidence="12" id="KW-0479">Metal-binding</keyword>
<keyword evidence="14" id="KW-0862">Zinc</keyword>
<evidence type="ECO:0000256" key="4">
    <source>
        <dbReference type="ARBA" id="ARBA00003485"/>
    </source>
</evidence>
<dbReference type="EMBL" id="CP097966">
    <property type="protein sequence ID" value="URQ63019.1"/>
    <property type="molecule type" value="Genomic_DNA"/>
</dbReference>
<evidence type="ECO:0000256" key="11">
    <source>
        <dbReference type="ARBA" id="ARBA00022605"/>
    </source>
</evidence>
<evidence type="ECO:0000313" key="23">
    <source>
        <dbReference type="Proteomes" id="UP001056381"/>
    </source>
</evidence>
<evidence type="ECO:0000256" key="13">
    <source>
        <dbReference type="ARBA" id="ARBA00022741"/>
    </source>
</evidence>
<dbReference type="GO" id="GO:0000166">
    <property type="term" value="F:nucleotide binding"/>
    <property type="evidence" value="ECO:0007669"/>
    <property type="project" value="UniProtKB-KW"/>
</dbReference>
<dbReference type="SUPFAM" id="SSF56796">
    <property type="entry name" value="Dehydroquinate synthase-like"/>
    <property type="match status" value="1"/>
</dbReference>
<evidence type="ECO:0000256" key="8">
    <source>
        <dbReference type="ARBA" id="ARBA00013031"/>
    </source>
</evidence>
<dbReference type="NCBIfam" id="TIGR01357">
    <property type="entry name" value="aroB"/>
    <property type="match status" value="1"/>
</dbReference>
<feature type="domain" description="3-dehydroquinate synthase N-terminal" evidence="20">
    <location>
        <begin position="59"/>
        <end position="169"/>
    </location>
</feature>
<evidence type="ECO:0000256" key="19">
    <source>
        <dbReference type="NCBIfam" id="TIGR01357"/>
    </source>
</evidence>
<dbReference type="InterPro" id="IPR056179">
    <property type="entry name" value="DHQS_C"/>
</dbReference>
<dbReference type="Gene3D" id="3.40.50.1970">
    <property type="match status" value="1"/>
</dbReference>
<comment type="cofactor">
    <cofactor evidence="3">
        <name>Co(2+)</name>
        <dbReference type="ChEBI" id="CHEBI:48828"/>
    </cofactor>
</comment>
<evidence type="ECO:0000256" key="5">
    <source>
        <dbReference type="ARBA" id="ARBA00004496"/>
    </source>
</evidence>
<evidence type="ECO:0000256" key="7">
    <source>
        <dbReference type="ARBA" id="ARBA00005412"/>
    </source>
</evidence>
<dbReference type="InterPro" id="IPR030960">
    <property type="entry name" value="DHQS/DOIS_N"/>
</dbReference>
<evidence type="ECO:0000256" key="9">
    <source>
        <dbReference type="ARBA" id="ARBA00017684"/>
    </source>
</evidence>
<keyword evidence="15" id="KW-0520">NAD</keyword>
<evidence type="ECO:0000256" key="17">
    <source>
        <dbReference type="ARBA" id="ARBA00023239"/>
    </source>
</evidence>
<keyword evidence="17 22" id="KW-0456">Lyase</keyword>
<dbReference type="GO" id="GO:0046872">
    <property type="term" value="F:metal ion binding"/>
    <property type="evidence" value="ECO:0007669"/>
    <property type="project" value="UniProtKB-KW"/>
</dbReference>
<dbReference type="GO" id="GO:0005737">
    <property type="term" value="C:cytoplasm"/>
    <property type="evidence" value="ECO:0007669"/>
    <property type="project" value="UniProtKB-SubCell"/>
</dbReference>
<evidence type="ECO:0000256" key="14">
    <source>
        <dbReference type="ARBA" id="ARBA00022833"/>
    </source>
</evidence>
<evidence type="ECO:0000256" key="12">
    <source>
        <dbReference type="ARBA" id="ARBA00022723"/>
    </source>
</evidence>
<dbReference type="Proteomes" id="UP001056381">
    <property type="component" value="Chromosome"/>
</dbReference>
<dbReference type="GO" id="GO:0008652">
    <property type="term" value="P:amino acid biosynthetic process"/>
    <property type="evidence" value="ECO:0007669"/>
    <property type="project" value="UniProtKB-KW"/>
</dbReference>
<organism evidence="22 23">
    <name type="scientific">SAR86 cluster bacterium</name>
    <dbReference type="NCBI Taxonomy" id="2030880"/>
    <lineage>
        <taxon>Bacteria</taxon>
        <taxon>Pseudomonadati</taxon>
        <taxon>Pseudomonadota</taxon>
        <taxon>Gammaproteobacteria</taxon>
        <taxon>SAR86 cluster</taxon>
    </lineage>
</organism>
<comment type="similarity">
    <text evidence="7">Belongs to the sugar phosphate cyclases superfamily. Dehydroquinate synthase family.</text>
</comment>
<dbReference type="GO" id="GO:0009423">
    <property type="term" value="P:chorismate biosynthetic process"/>
    <property type="evidence" value="ECO:0007669"/>
    <property type="project" value="UniProtKB-UniRule"/>
</dbReference>
<evidence type="ECO:0000256" key="3">
    <source>
        <dbReference type="ARBA" id="ARBA00001941"/>
    </source>
</evidence>
<evidence type="ECO:0000259" key="20">
    <source>
        <dbReference type="Pfam" id="PF01761"/>
    </source>
</evidence>
<dbReference type="EC" id="4.2.3.4" evidence="8 19"/>
<comment type="function">
    <text evidence="4">Catalyzes the conversion of 3-deoxy-D-arabino-heptulosonate 7-phosphate (DAHP) to dehydroquinate (DHQ).</text>
</comment>
<comment type="catalytic activity">
    <reaction evidence="1">
        <text>7-phospho-2-dehydro-3-deoxy-D-arabino-heptonate = 3-dehydroquinate + phosphate</text>
        <dbReference type="Rhea" id="RHEA:21968"/>
        <dbReference type="ChEBI" id="CHEBI:32364"/>
        <dbReference type="ChEBI" id="CHEBI:43474"/>
        <dbReference type="ChEBI" id="CHEBI:58394"/>
        <dbReference type="EC" id="4.2.3.4"/>
    </reaction>
</comment>
<comment type="pathway">
    <text evidence="6">Metabolic intermediate biosynthesis; chorismate biosynthesis; chorismate from D-erythrose 4-phosphate and phosphoenolpyruvate: step 2/7.</text>
</comment>
<sequence>MKKIIFKNQEQQVEILYQKEISKISESFPEHGKMFFVCDERVLEKNPQMNKLLNENVYLVKSPEKEKDLQSTIRILKFLKDNGCNRNDHLIAIGGGATTDLGGFASSIYMRGINLIIIPTSLLGQVDASVGGKTGVNFESYKNLVGSFFNPKKVIVCTNFLESLDEQEYLNGLAEILKHAIITSDNDVDTLLKNIEKITSRDNDFLEEQTKRSIEIKTKIVTEDFLEAEQRKFLNFGHTFAHGIESINQNNPILHGHAVIIGMKMALEFSYQEKFLDEESFTKSKNLLNSFKYNLSDIELDADKILSAMELDKKNDGNGINLVLLKKIGVPFLSKSNEPNKILKFLINFIDNFE</sequence>
<dbReference type="InterPro" id="IPR050071">
    <property type="entry name" value="Dehydroquinate_synthase"/>
</dbReference>
<dbReference type="AlphaFoldDB" id="A0A9Q8X0Z4"/>
<keyword evidence="18" id="KW-0170">Cobalt</keyword>
<comment type="subcellular location">
    <subcellularLocation>
        <location evidence="5">Cytoplasm</location>
    </subcellularLocation>
</comment>
<keyword evidence="11" id="KW-0028">Amino-acid biosynthesis</keyword>
<proteinExistence type="inferred from homology"/>